<keyword evidence="2" id="KW-1185">Reference proteome</keyword>
<organism evidence="1 2">
    <name type="scientific">Hymenobacter amundsenii</name>
    <dbReference type="NCBI Taxonomy" id="2006685"/>
    <lineage>
        <taxon>Bacteria</taxon>
        <taxon>Pseudomonadati</taxon>
        <taxon>Bacteroidota</taxon>
        <taxon>Cytophagia</taxon>
        <taxon>Cytophagales</taxon>
        <taxon>Hymenobacteraceae</taxon>
        <taxon>Hymenobacter</taxon>
    </lineage>
</organism>
<evidence type="ECO:0000313" key="1">
    <source>
        <dbReference type="EMBL" id="OWP62320.1"/>
    </source>
</evidence>
<comment type="caution">
    <text evidence="1">The sequence shown here is derived from an EMBL/GenBank/DDBJ whole genome shotgun (WGS) entry which is preliminary data.</text>
</comment>
<accession>A0A246FIG4</accession>
<dbReference type="EMBL" id="NIRR01000027">
    <property type="protein sequence ID" value="OWP62320.1"/>
    <property type="molecule type" value="Genomic_DNA"/>
</dbReference>
<reference evidence="1 2" key="1">
    <citation type="submission" date="2017-06" db="EMBL/GenBank/DDBJ databases">
        <title>Hymenobacter amundsenii sp. nov. isolated from regoliths in Antarctica.</title>
        <authorList>
            <person name="Sedlacek I."/>
            <person name="Kralova S."/>
            <person name="Pantucek R."/>
            <person name="Svec P."/>
            <person name="Holochova P."/>
            <person name="Stankova E."/>
            <person name="Vrbovska V."/>
            <person name="Busse H.-J."/>
        </authorList>
    </citation>
    <scope>NUCLEOTIDE SEQUENCE [LARGE SCALE GENOMIC DNA]</scope>
    <source>
        <strain evidence="1 2">CCM 8682</strain>
    </source>
</reference>
<protein>
    <submittedName>
        <fullName evidence="1">Uncharacterized protein</fullName>
    </submittedName>
</protein>
<gene>
    <name evidence="1" type="ORF">CDA63_14630</name>
</gene>
<dbReference type="AlphaFoldDB" id="A0A246FIG4"/>
<name>A0A246FIG4_9BACT</name>
<evidence type="ECO:0000313" key="2">
    <source>
        <dbReference type="Proteomes" id="UP000197277"/>
    </source>
</evidence>
<proteinExistence type="predicted"/>
<sequence>MTFFRWPLFPLPVPKLNFSGIPNVVAAMRTTTLLTAGALLLAAAPTRTLAQSAAADAANSNGESPFVRLIRPDRPGQTITTNMLYPGQFQLETGLTSFDAGSSVGYAGRTAWGNTLRIGFFNHIELRATQQYLLSPVSRPVLGSEGRPTAFAGPAGFAPLNVGAKFLASTVQNARSQVVVLLDMNLGNGDASFGAKQLEPGGRVLVSQQLGQRFGLEGNFGFRQQGFKAEGTKQGRYLTTLALNGPLGPGTHLGFLAETYATWQRQQGWLPGLTSGLYYRPLPGLRFDVTAGHGLTPAAGGFNVGAGISARLGK</sequence>
<dbReference type="InterPro" id="IPR025737">
    <property type="entry name" value="FApF"/>
</dbReference>
<dbReference type="Pfam" id="PF13557">
    <property type="entry name" value="Phenol_MetA_deg"/>
    <property type="match status" value="1"/>
</dbReference>
<dbReference type="Proteomes" id="UP000197277">
    <property type="component" value="Unassembled WGS sequence"/>
</dbReference>
<dbReference type="OrthoDB" id="872860at2"/>